<evidence type="ECO:0000256" key="5">
    <source>
        <dbReference type="ARBA" id="ARBA00022692"/>
    </source>
</evidence>
<protein>
    <recommendedName>
        <fullName evidence="8">CASP-like protein</fullName>
    </recommendedName>
</protein>
<organism evidence="10 11">
    <name type="scientific">Panicum virgatum</name>
    <name type="common">Blackwell switchgrass</name>
    <dbReference type="NCBI Taxonomy" id="38727"/>
    <lineage>
        <taxon>Eukaryota</taxon>
        <taxon>Viridiplantae</taxon>
        <taxon>Streptophyta</taxon>
        <taxon>Embryophyta</taxon>
        <taxon>Tracheophyta</taxon>
        <taxon>Spermatophyta</taxon>
        <taxon>Magnoliopsida</taxon>
        <taxon>Liliopsida</taxon>
        <taxon>Poales</taxon>
        <taxon>Poaceae</taxon>
        <taxon>PACMAD clade</taxon>
        <taxon>Panicoideae</taxon>
        <taxon>Panicodae</taxon>
        <taxon>Paniceae</taxon>
        <taxon>Panicinae</taxon>
        <taxon>Panicum</taxon>
        <taxon>Panicum sect. Hiantes</taxon>
    </lineage>
</organism>
<feature type="transmembrane region" description="Helical" evidence="8">
    <location>
        <begin position="93"/>
        <end position="113"/>
    </location>
</feature>
<evidence type="ECO:0000256" key="1">
    <source>
        <dbReference type="ARBA" id="ARBA00004651"/>
    </source>
</evidence>
<feature type="domain" description="Casparian strip membrane protein" evidence="9">
    <location>
        <begin position="6"/>
        <end position="149"/>
    </location>
</feature>
<evidence type="ECO:0000256" key="6">
    <source>
        <dbReference type="ARBA" id="ARBA00022989"/>
    </source>
</evidence>
<evidence type="ECO:0000256" key="2">
    <source>
        <dbReference type="ARBA" id="ARBA00007651"/>
    </source>
</evidence>
<evidence type="ECO:0000256" key="3">
    <source>
        <dbReference type="ARBA" id="ARBA00011489"/>
    </source>
</evidence>
<dbReference type="Pfam" id="PF04535">
    <property type="entry name" value="CASP_dom"/>
    <property type="match status" value="1"/>
</dbReference>
<keyword evidence="5 8" id="KW-0812">Transmembrane</keyword>
<dbReference type="AlphaFoldDB" id="A0A8T0PK41"/>
<dbReference type="InterPro" id="IPR006702">
    <property type="entry name" value="CASP_dom"/>
</dbReference>
<keyword evidence="6 8" id="KW-1133">Transmembrane helix</keyword>
<proteinExistence type="inferred from homology"/>
<comment type="subcellular location">
    <subcellularLocation>
        <location evidence="1 8">Cell membrane</location>
        <topology evidence="1 8">Multi-pass membrane protein</topology>
    </subcellularLocation>
</comment>
<feature type="transmembrane region" description="Helical" evidence="8">
    <location>
        <begin position="13"/>
        <end position="36"/>
    </location>
</feature>
<evidence type="ECO:0000256" key="8">
    <source>
        <dbReference type="RuleBase" id="RU361233"/>
    </source>
</evidence>
<evidence type="ECO:0000256" key="4">
    <source>
        <dbReference type="ARBA" id="ARBA00022475"/>
    </source>
</evidence>
<sequence length="163" mass="17222">ASSSERGLAAASLFLRVLTLLLLIASLVIIVSNKVYAPFSDVVDPPNLTFRDFSAYRYVLSAAVIGCAYTLLVLPFAAIHVAQGKKFGRGRGIALLIFTDVVSAVLIATGAAAGLGLTVEVQRSPHDFDSKNFLNLVDVSCGLMLGAIICTVIMIMISVHPLT</sequence>
<comment type="similarity">
    <text evidence="2 8">Belongs to the Casparian strip membrane proteins (CASP) family.</text>
</comment>
<dbReference type="GO" id="GO:0005886">
    <property type="term" value="C:plasma membrane"/>
    <property type="evidence" value="ECO:0007669"/>
    <property type="project" value="UniProtKB-SubCell"/>
</dbReference>
<feature type="non-terminal residue" evidence="10">
    <location>
        <position position="1"/>
    </location>
</feature>
<reference evidence="10" key="1">
    <citation type="submission" date="2020-05" db="EMBL/GenBank/DDBJ databases">
        <title>WGS assembly of Panicum virgatum.</title>
        <authorList>
            <person name="Lovell J.T."/>
            <person name="Jenkins J."/>
            <person name="Shu S."/>
            <person name="Juenger T.E."/>
            <person name="Schmutz J."/>
        </authorList>
    </citation>
    <scope>NUCLEOTIDE SEQUENCE</scope>
    <source>
        <strain evidence="10">AP13</strain>
    </source>
</reference>
<evidence type="ECO:0000256" key="7">
    <source>
        <dbReference type="ARBA" id="ARBA00023136"/>
    </source>
</evidence>
<keyword evidence="7 8" id="KW-0472">Membrane</keyword>
<dbReference type="EMBL" id="CM029051">
    <property type="protein sequence ID" value="KAG2562581.1"/>
    <property type="molecule type" value="Genomic_DNA"/>
</dbReference>
<gene>
    <name evidence="10" type="ORF">PVAP13_8KG272000</name>
</gene>
<feature type="transmembrane region" description="Helical" evidence="8">
    <location>
        <begin position="56"/>
        <end position="81"/>
    </location>
</feature>
<evidence type="ECO:0000313" key="11">
    <source>
        <dbReference type="Proteomes" id="UP000823388"/>
    </source>
</evidence>
<keyword evidence="11" id="KW-1185">Reference proteome</keyword>
<feature type="transmembrane region" description="Helical" evidence="8">
    <location>
        <begin position="133"/>
        <end position="157"/>
    </location>
</feature>
<accession>A0A8T0PK41</accession>
<keyword evidence="4 8" id="KW-1003">Cell membrane</keyword>
<dbReference type="PANTHER" id="PTHR33573:SF63">
    <property type="entry name" value="CASP-LIKE PROTEIN"/>
    <property type="match status" value="1"/>
</dbReference>
<name>A0A8T0PK41_PANVG</name>
<comment type="caution">
    <text evidence="10">The sequence shown here is derived from an EMBL/GenBank/DDBJ whole genome shotgun (WGS) entry which is preliminary data.</text>
</comment>
<evidence type="ECO:0000313" key="10">
    <source>
        <dbReference type="EMBL" id="KAG2562581.1"/>
    </source>
</evidence>
<comment type="subunit">
    <text evidence="3 8">Homodimer and heterodimers.</text>
</comment>
<dbReference type="Proteomes" id="UP000823388">
    <property type="component" value="Chromosome 8K"/>
</dbReference>
<evidence type="ECO:0000259" key="9">
    <source>
        <dbReference type="Pfam" id="PF04535"/>
    </source>
</evidence>
<dbReference type="PANTHER" id="PTHR33573">
    <property type="entry name" value="CASP-LIKE PROTEIN 4A4"/>
    <property type="match status" value="1"/>
</dbReference>